<comment type="caution">
    <text evidence="2">The sequence shown here is derived from an EMBL/GenBank/DDBJ whole genome shotgun (WGS) entry which is preliminary data.</text>
</comment>
<feature type="compositionally biased region" description="Basic residues" evidence="1">
    <location>
        <begin position="1"/>
        <end position="14"/>
    </location>
</feature>
<evidence type="ECO:0000313" key="3">
    <source>
        <dbReference type="Proteomes" id="UP000073492"/>
    </source>
</evidence>
<dbReference type="OrthoDB" id="10264707at2759"/>
<gene>
    <name evidence="2" type="ORF">AC579_7793</name>
</gene>
<feature type="region of interest" description="Disordered" evidence="1">
    <location>
        <begin position="38"/>
        <end position="71"/>
    </location>
</feature>
<dbReference type="AlphaFoldDB" id="A0A139IJL2"/>
<accession>A0A139IJL2</accession>
<name>A0A139IJL2_9PEZI</name>
<dbReference type="Proteomes" id="UP000073492">
    <property type="component" value="Unassembled WGS sequence"/>
</dbReference>
<protein>
    <submittedName>
        <fullName evidence="2">Uncharacterized protein</fullName>
    </submittedName>
</protein>
<keyword evidence="3" id="KW-1185">Reference proteome</keyword>
<dbReference type="STRING" id="113226.A0A139IJL2"/>
<sequence length="338" mass="39346">MQHVIRRARPHARPNHQTQLKPNARPYAADAQLALDDGRALNPASSQHAFTGRRRDPLDHVRISPDQPTIIGDNGMRTYRLRKYGNKPLPLPEIMDPIYLEARHKYKQTKADAVRLPYHFLAVFTMTQGKSSLLEEEETAEHLKRPEDTPNKVRSCFIPTSRLGGKRRHQYLTYVLGTRETIEHLSKKTNWKILVPESKRDRQWEWDKDMPDLYLRQWRDVALRQLGICLRSGLSQDPMTNPENVGCILLIRERYENHCSEALFEAMSKDVMPEAQSHATANAQLQRPEYDARSLFSPEQVVSFTSEHDIKDEKIVLTQHMETMKAAMYLQKLQDYVR</sequence>
<feature type="region of interest" description="Disordered" evidence="1">
    <location>
        <begin position="1"/>
        <end position="25"/>
    </location>
</feature>
<evidence type="ECO:0000256" key="1">
    <source>
        <dbReference type="SAM" id="MobiDB-lite"/>
    </source>
</evidence>
<dbReference type="EMBL" id="LFZO01000075">
    <property type="protein sequence ID" value="KXT14762.1"/>
    <property type="molecule type" value="Genomic_DNA"/>
</dbReference>
<feature type="compositionally biased region" description="Basic and acidic residues" evidence="1">
    <location>
        <begin position="53"/>
        <end position="63"/>
    </location>
</feature>
<organism evidence="2 3">
    <name type="scientific">Pseudocercospora musae</name>
    <dbReference type="NCBI Taxonomy" id="113226"/>
    <lineage>
        <taxon>Eukaryota</taxon>
        <taxon>Fungi</taxon>
        <taxon>Dikarya</taxon>
        <taxon>Ascomycota</taxon>
        <taxon>Pezizomycotina</taxon>
        <taxon>Dothideomycetes</taxon>
        <taxon>Dothideomycetidae</taxon>
        <taxon>Mycosphaerellales</taxon>
        <taxon>Mycosphaerellaceae</taxon>
        <taxon>Pseudocercospora</taxon>
    </lineage>
</organism>
<evidence type="ECO:0000313" key="2">
    <source>
        <dbReference type="EMBL" id="KXT14762.1"/>
    </source>
</evidence>
<reference evidence="2 3" key="1">
    <citation type="submission" date="2015-07" db="EMBL/GenBank/DDBJ databases">
        <title>Comparative genomics of the Sigatoka disease complex on banana suggests a link between parallel evolutionary changes in Pseudocercospora fijiensis and Pseudocercospora eumusae and increased virulence on the banana host.</title>
        <authorList>
            <person name="Chang T.-C."/>
            <person name="Salvucci A."/>
            <person name="Crous P.W."/>
            <person name="Stergiopoulos I."/>
        </authorList>
    </citation>
    <scope>NUCLEOTIDE SEQUENCE [LARGE SCALE GENOMIC DNA]</scope>
    <source>
        <strain evidence="2 3">CBS 116634</strain>
    </source>
</reference>
<proteinExistence type="predicted"/>